<evidence type="ECO:0000256" key="9">
    <source>
        <dbReference type="PROSITE-ProRule" id="PRU00433"/>
    </source>
</evidence>
<dbReference type="AlphaFoldDB" id="A0A512L9E0"/>
<dbReference type="Gene3D" id="1.10.760.10">
    <property type="entry name" value="Cytochrome c-like domain"/>
    <property type="match status" value="1"/>
</dbReference>
<reference evidence="13 14" key="1">
    <citation type="submission" date="2019-07" db="EMBL/GenBank/DDBJ databases">
        <title>Whole genome shotgun sequence of Thiobacillus plumbophilus NBRC 107929.</title>
        <authorList>
            <person name="Hosoyama A."/>
            <person name="Uohara A."/>
            <person name="Ohji S."/>
            <person name="Ichikawa N."/>
        </authorList>
    </citation>
    <scope>NUCLEOTIDE SEQUENCE [LARGE SCALE GENOMIC DNA]</scope>
    <source>
        <strain evidence="13 14">NBRC 107929</strain>
    </source>
</reference>
<comment type="subcellular location">
    <subcellularLocation>
        <location evidence="1">Membrane</location>
        <topology evidence="1">Multi-pass membrane protein</topology>
    </subcellularLocation>
</comment>
<keyword evidence="6 10" id="KW-1133">Transmembrane helix</keyword>
<feature type="transmembrane region" description="Helical" evidence="10">
    <location>
        <begin position="506"/>
        <end position="524"/>
    </location>
</feature>
<dbReference type="GO" id="GO:0033573">
    <property type="term" value="C:high-affinity iron permease complex"/>
    <property type="evidence" value="ECO:0007669"/>
    <property type="project" value="InterPro"/>
</dbReference>
<keyword evidence="7 9" id="KW-0408">Iron</keyword>
<dbReference type="InterPro" id="IPR009056">
    <property type="entry name" value="Cyt_c-like_dom"/>
</dbReference>
<dbReference type="EMBL" id="BKAD01000023">
    <property type="protein sequence ID" value="GEP31090.1"/>
    <property type="molecule type" value="Genomic_DNA"/>
</dbReference>
<evidence type="ECO:0000256" key="6">
    <source>
        <dbReference type="ARBA" id="ARBA00022989"/>
    </source>
</evidence>
<dbReference type="Proteomes" id="UP000321337">
    <property type="component" value="Unassembled WGS sequence"/>
</dbReference>
<evidence type="ECO:0000256" key="5">
    <source>
        <dbReference type="ARBA" id="ARBA00022723"/>
    </source>
</evidence>
<feature type="domain" description="Cytochrome c" evidence="12">
    <location>
        <begin position="143"/>
        <end position="230"/>
    </location>
</feature>
<gene>
    <name evidence="13" type="ORF">TPL01_22280</name>
</gene>
<dbReference type="SUPFAM" id="SSF46626">
    <property type="entry name" value="Cytochrome c"/>
    <property type="match status" value="1"/>
</dbReference>
<evidence type="ECO:0000256" key="10">
    <source>
        <dbReference type="SAM" id="Phobius"/>
    </source>
</evidence>
<feature type="chain" id="PRO_5021963828" description="Cytochrome c domain-containing protein" evidence="11">
    <location>
        <begin position="40"/>
        <end position="659"/>
    </location>
</feature>
<comment type="caution">
    <text evidence="13">The sequence shown here is derived from an EMBL/GenBank/DDBJ whole genome shotgun (WGS) entry which is preliminary data.</text>
</comment>
<evidence type="ECO:0000256" key="3">
    <source>
        <dbReference type="ARBA" id="ARBA00022617"/>
    </source>
</evidence>
<feature type="transmembrane region" description="Helical" evidence="10">
    <location>
        <begin position="434"/>
        <end position="456"/>
    </location>
</feature>
<keyword evidence="3 9" id="KW-0349">Heme</keyword>
<evidence type="ECO:0000256" key="11">
    <source>
        <dbReference type="SAM" id="SignalP"/>
    </source>
</evidence>
<evidence type="ECO:0000256" key="4">
    <source>
        <dbReference type="ARBA" id="ARBA00022692"/>
    </source>
</evidence>
<evidence type="ECO:0000256" key="8">
    <source>
        <dbReference type="ARBA" id="ARBA00023136"/>
    </source>
</evidence>
<evidence type="ECO:0000313" key="13">
    <source>
        <dbReference type="EMBL" id="GEP31090.1"/>
    </source>
</evidence>
<keyword evidence="14" id="KW-1185">Reference proteome</keyword>
<proteinExistence type="inferred from homology"/>
<protein>
    <recommendedName>
        <fullName evidence="12">Cytochrome c domain-containing protein</fullName>
    </recommendedName>
</protein>
<keyword evidence="4 10" id="KW-0812">Transmembrane</keyword>
<dbReference type="GO" id="GO:0020037">
    <property type="term" value="F:heme binding"/>
    <property type="evidence" value="ECO:0007669"/>
    <property type="project" value="InterPro"/>
</dbReference>
<dbReference type="OrthoDB" id="9765171at2"/>
<evidence type="ECO:0000313" key="14">
    <source>
        <dbReference type="Proteomes" id="UP000321337"/>
    </source>
</evidence>
<evidence type="ECO:0000256" key="2">
    <source>
        <dbReference type="ARBA" id="ARBA00008333"/>
    </source>
</evidence>
<feature type="transmembrane region" description="Helical" evidence="10">
    <location>
        <begin position="578"/>
        <end position="599"/>
    </location>
</feature>
<dbReference type="PANTHER" id="PTHR31632:SF2">
    <property type="entry name" value="PLASMA MEMBRANE IRON PERMEASE"/>
    <property type="match status" value="1"/>
</dbReference>
<feature type="transmembrane region" description="Helical" evidence="10">
    <location>
        <begin position="629"/>
        <end position="649"/>
    </location>
</feature>
<name>A0A512L9E0_9PROT</name>
<sequence length="659" mass="70384">MAHFNSLPGNKGLAKYMYMSALGALFFLALTFMSGAAFAAGEPERLLQLLDYVAVDYSGTVAGSKVVNASEYAEQIEFAGHIRELAAQLPPSEAKGALVTGADRLVDLIGRKGDPAGVESATADMRALLMKNFPVSTVPKGTIDLSGAAPLFQQRCAACHGAQGRGDGPLAAGLEPKPANFHDAGRQAQRSVFGLYNTITLGVPGTGMPAFKDMSDAQRWVLAFYVSTLAASDAERRQGQALWEKGGGKDRFVDLNSITMTTMQQARREGGEDAAATLAFLRTNPQAVGAAHGSPIGFSVRMLGQSLNKYRRGDTDGAYQDAVAAYLDGFELAETGLKTVDPALRTTIEQDMMKFRSLVRERAAVQLVTAQHDTLLDLLRKADERLRGPEIAPEVSFFSAFGILAREGLEAILIIAAIIAFLTKTGRRDALPYIHAGWIGALGAGFATWFAASYLVAISGASRELTEGVTALLAMGILLYVSFWLINKLHVERWKHFIESKVRGALSGRTLWVLAAVAFFAVYREVFETVLFFQALWAQTGPNGSTMIVLGVVAGVASLGVLGWAIFRLGIRLPLRQLFAASSALLYGLAVVFAGKGVVALQEAGVMAVTAVSFPRIELLGIYPSLQSLAAQTALVALALLALAVTFWLRRGKRTPSAA</sequence>
<dbReference type="GO" id="GO:0009055">
    <property type="term" value="F:electron transfer activity"/>
    <property type="evidence" value="ECO:0007669"/>
    <property type="project" value="InterPro"/>
</dbReference>
<dbReference type="PANTHER" id="PTHR31632">
    <property type="entry name" value="IRON TRANSPORTER FTH1"/>
    <property type="match status" value="1"/>
</dbReference>
<evidence type="ECO:0000256" key="7">
    <source>
        <dbReference type="ARBA" id="ARBA00023004"/>
    </source>
</evidence>
<keyword evidence="8 10" id="KW-0472">Membrane</keyword>
<comment type="similarity">
    <text evidence="2">Belongs to the oxidase-dependent Fe transporter (OFeT) (TC 9.A.10.1) family.</text>
</comment>
<dbReference type="RefSeq" id="WP_147073747.1">
    <property type="nucleotide sequence ID" value="NZ_AP021884.1"/>
</dbReference>
<dbReference type="InterPro" id="IPR004923">
    <property type="entry name" value="FTR1/Fip1/EfeU"/>
</dbReference>
<evidence type="ECO:0000256" key="1">
    <source>
        <dbReference type="ARBA" id="ARBA00004141"/>
    </source>
</evidence>
<dbReference type="GO" id="GO:0046872">
    <property type="term" value="F:metal ion binding"/>
    <property type="evidence" value="ECO:0007669"/>
    <property type="project" value="UniProtKB-KW"/>
</dbReference>
<accession>A0A512L9E0</accession>
<dbReference type="PROSITE" id="PS51007">
    <property type="entry name" value="CYTC"/>
    <property type="match status" value="1"/>
</dbReference>
<feature type="signal peptide" evidence="11">
    <location>
        <begin position="1"/>
        <end position="39"/>
    </location>
</feature>
<keyword evidence="5 9" id="KW-0479">Metal-binding</keyword>
<dbReference type="InterPro" id="IPR036909">
    <property type="entry name" value="Cyt_c-like_dom_sf"/>
</dbReference>
<dbReference type="GO" id="GO:0015093">
    <property type="term" value="F:ferrous iron transmembrane transporter activity"/>
    <property type="evidence" value="ECO:0007669"/>
    <property type="project" value="TreeGrafter"/>
</dbReference>
<organism evidence="13 14">
    <name type="scientific">Sulfuriferula plumbiphila</name>
    <dbReference type="NCBI Taxonomy" id="171865"/>
    <lineage>
        <taxon>Bacteria</taxon>
        <taxon>Pseudomonadati</taxon>
        <taxon>Pseudomonadota</taxon>
        <taxon>Betaproteobacteria</taxon>
        <taxon>Nitrosomonadales</taxon>
        <taxon>Sulfuricellaceae</taxon>
        <taxon>Sulfuriferula</taxon>
    </lineage>
</organism>
<feature type="transmembrane region" description="Helical" evidence="10">
    <location>
        <begin position="544"/>
        <end position="566"/>
    </location>
</feature>
<dbReference type="Pfam" id="PF00034">
    <property type="entry name" value="Cytochrom_C"/>
    <property type="match status" value="1"/>
</dbReference>
<dbReference type="Pfam" id="PF03239">
    <property type="entry name" value="FTR1"/>
    <property type="match status" value="1"/>
</dbReference>
<feature type="transmembrane region" description="Helical" evidence="10">
    <location>
        <begin position="397"/>
        <end position="422"/>
    </location>
</feature>
<keyword evidence="11" id="KW-0732">Signal</keyword>
<evidence type="ECO:0000259" key="12">
    <source>
        <dbReference type="PROSITE" id="PS51007"/>
    </source>
</evidence>
<feature type="transmembrane region" description="Helical" evidence="10">
    <location>
        <begin position="468"/>
        <end position="486"/>
    </location>
</feature>